<feature type="region of interest" description="Disordered" evidence="1">
    <location>
        <begin position="345"/>
        <end position="365"/>
    </location>
</feature>
<evidence type="ECO:0000313" key="3">
    <source>
        <dbReference type="EMBL" id="KAL2824235.1"/>
    </source>
</evidence>
<dbReference type="Gene3D" id="3.30.420.10">
    <property type="entry name" value="Ribonuclease H-like superfamily/Ribonuclease H"/>
    <property type="match status" value="1"/>
</dbReference>
<dbReference type="SUPFAM" id="SSF52949">
    <property type="entry name" value="Macro domain-like"/>
    <property type="match status" value="1"/>
</dbReference>
<dbReference type="Gene3D" id="3.40.220.10">
    <property type="entry name" value="Leucine Aminopeptidase, subunit E, domain 1"/>
    <property type="match status" value="1"/>
</dbReference>
<sequence>MAPKAPKATKAAKAGEVEKVPKAPKAAKVTKLHKPGKAAKVVKRTVKKADPVKEPSAAARGRGGAAGGRKDTRTAAAIRAAELEQEVKSHEILRRWANLPEDEGTFLTKLANACHPADHLIEVGYPAGPGITPTFNAKGAPKKRAAVAIAFAAMFTADEERRVIQVCAVDVLTKTELCDIVLEPGPKRLVTAAGGWEGDDELHYLARHQGGDSKTKSDALSLLHEFIDQDTILVGHDMRVDMEEMDIVPGRIVDTNLLTRHAVAHQTGDGECMGMWGVRELCEELANTAFPVVHGKLPCIQEAFAAREVLLTCLLDKKWLSGWALKNKNDPRVLYGYSSIPERKLMPESEESDDDGNDGNVGQAAGGRISDVIDAQALGKLKQEMLDATTNVAMEKHATKKRKFIELEKHHCLATNYDNHHPNNVKHTLKSINKKIFLLQGDIITMPVACIVNAANSPLIGGAGVNGAVWAKIGSQLETEFSRLRPRNCRVGEALTTEGYGLYDKIIHTVAPRYSANAATDQAQELRQCYRNCLSEAKEHGQRTIAFCTLGAGIFRYPKREAVEIAVEEVSRFLQNVVNEVSFDKIIFCTWDEETSKYFIESLIEHFHVQ</sequence>
<dbReference type="PROSITE" id="PS51154">
    <property type="entry name" value="MACRO"/>
    <property type="match status" value="1"/>
</dbReference>
<feature type="compositionally biased region" description="Acidic residues" evidence="1">
    <location>
        <begin position="348"/>
        <end position="357"/>
    </location>
</feature>
<dbReference type="Pfam" id="PF01661">
    <property type="entry name" value="Macro"/>
    <property type="match status" value="1"/>
</dbReference>
<name>A0ABR4I914_9EURO</name>
<evidence type="ECO:0000259" key="2">
    <source>
        <dbReference type="PROSITE" id="PS51154"/>
    </source>
</evidence>
<comment type="caution">
    <text evidence="3">The sequence shown here is derived from an EMBL/GenBank/DDBJ whole genome shotgun (WGS) entry which is preliminary data.</text>
</comment>
<feature type="compositionally biased region" description="Basic residues" evidence="1">
    <location>
        <begin position="28"/>
        <end position="46"/>
    </location>
</feature>
<dbReference type="InterPro" id="IPR043472">
    <property type="entry name" value="Macro_dom-like"/>
</dbReference>
<reference evidence="3 4" key="1">
    <citation type="submission" date="2024-07" db="EMBL/GenBank/DDBJ databases">
        <title>Section-level genome sequencing and comparative genomics of Aspergillus sections Usti and Cavernicolus.</title>
        <authorList>
            <consortium name="Lawrence Berkeley National Laboratory"/>
            <person name="Nybo J.L."/>
            <person name="Vesth T.C."/>
            <person name="Theobald S."/>
            <person name="Frisvad J.C."/>
            <person name="Larsen T.O."/>
            <person name="Kjaerboelling I."/>
            <person name="Rothschild-Mancinelli K."/>
            <person name="Lyhne E.K."/>
            <person name="Kogle M.E."/>
            <person name="Barry K."/>
            <person name="Clum A."/>
            <person name="Na H."/>
            <person name="Ledsgaard L."/>
            <person name="Lin J."/>
            <person name="Lipzen A."/>
            <person name="Kuo A."/>
            <person name="Riley R."/>
            <person name="Mondo S."/>
            <person name="LaButti K."/>
            <person name="Haridas S."/>
            <person name="Pangalinan J."/>
            <person name="Salamov A.A."/>
            <person name="Simmons B.A."/>
            <person name="Magnuson J.K."/>
            <person name="Chen J."/>
            <person name="Drula E."/>
            <person name="Henrissat B."/>
            <person name="Wiebenga A."/>
            <person name="Lubbers R.J."/>
            <person name="Gomes A.C."/>
            <person name="Makela M.R."/>
            <person name="Stajich J."/>
            <person name="Grigoriev I.V."/>
            <person name="Mortensen U.H."/>
            <person name="De vries R.P."/>
            <person name="Baker S.E."/>
            <person name="Andersen M.R."/>
        </authorList>
    </citation>
    <scope>NUCLEOTIDE SEQUENCE [LARGE SCALE GENOMIC DNA]</scope>
    <source>
        <strain evidence="3 4">CBS 600.67</strain>
    </source>
</reference>
<dbReference type="SMART" id="SM00506">
    <property type="entry name" value="A1pp"/>
    <property type="match status" value="1"/>
</dbReference>
<dbReference type="PANTHER" id="PTHR11106:SF27">
    <property type="entry name" value="MACRO DOMAIN-CONTAINING PROTEIN"/>
    <property type="match status" value="1"/>
</dbReference>
<accession>A0ABR4I914</accession>
<proteinExistence type="predicted"/>
<protein>
    <recommendedName>
        <fullName evidence="2">Macro domain-containing protein</fullName>
    </recommendedName>
</protein>
<dbReference type="InterPro" id="IPR036397">
    <property type="entry name" value="RNaseH_sf"/>
</dbReference>
<dbReference type="PANTHER" id="PTHR11106">
    <property type="entry name" value="GANGLIOSIDE INDUCED DIFFERENTIATION ASSOCIATED PROTEIN 2-RELATED"/>
    <property type="match status" value="1"/>
</dbReference>
<dbReference type="Proteomes" id="UP001610335">
    <property type="component" value="Unassembled WGS sequence"/>
</dbReference>
<dbReference type="InterPro" id="IPR002589">
    <property type="entry name" value="Macro_dom"/>
</dbReference>
<organism evidence="3 4">
    <name type="scientific">Aspergillus cavernicola</name>
    <dbReference type="NCBI Taxonomy" id="176166"/>
    <lineage>
        <taxon>Eukaryota</taxon>
        <taxon>Fungi</taxon>
        <taxon>Dikarya</taxon>
        <taxon>Ascomycota</taxon>
        <taxon>Pezizomycotina</taxon>
        <taxon>Eurotiomycetes</taxon>
        <taxon>Eurotiomycetidae</taxon>
        <taxon>Eurotiales</taxon>
        <taxon>Aspergillaceae</taxon>
        <taxon>Aspergillus</taxon>
        <taxon>Aspergillus subgen. Nidulantes</taxon>
    </lineage>
</organism>
<gene>
    <name evidence="3" type="ORF">BDW59DRAFT_162571</name>
</gene>
<evidence type="ECO:0000256" key="1">
    <source>
        <dbReference type="SAM" id="MobiDB-lite"/>
    </source>
</evidence>
<dbReference type="EMBL" id="JBFXLS010000045">
    <property type="protein sequence ID" value="KAL2824235.1"/>
    <property type="molecule type" value="Genomic_DNA"/>
</dbReference>
<feature type="region of interest" description="Disordered" evidence="1">
    <location>
        <begin position="1"/>
        <end position="72"/>
    </location>
</feature>
<keyword evidence="4" id="KW-1185">Reference proteome</keyword>
<feature type="compositionally biased region" description="Low complexity" evidence="1">
    <location>
        <begin position="1"/>
        <end position="12"/>
    </location>
</feature>
<evidence type="ECO:0000313" key="4">
    <source>
        <dbReference type="Proteomes" id="UP001610335"/>
    </source>
</evidence>
<feature type="domain" description="Macro" evidence="2">
    <location>
        <begin position="423"/>
        <end position="607"/>
    </location>
</feature>